<dbReference type="PANTHER" id="PTHR12304:SF4">
    <property type="entry name" value="URIDINE NUCLEOSIDASE"/>
    <property type="match status" value="1"/>
</dbReference>
<dbReference type="GO" id="GO:0045437">
    <property type="term" value="F:uridine nucleosidase activity"/>
    <property type="evidence" value="ECO:0007669"/>
    <property type="project" value="UniProtKB-ARBA"/>
</dbReference>
<evidence type="ECO:0000256" key="2">
    <source>
        <dbReference type="ARBA" id="ARBA00023295"/>
    </source>
</evidence>
<dbReference type="GO" id="GO:0005829">
    <property type="term" value="C:cytosol"/>
    <property type="evidence" value="ECO:0007669"/>
    <property type="project" value="TreeGrafter"/>
</dbReference>
<evidence type="ECO:0000313" key="5">
    <source>
        <dbReference type="Proteomes" id="UP000291591"/>
    </source>
</evidence>
<dbReference type="SUPFAM" id="SSF53590">
    <property type="entry name" value="Nucleoside hydrolase"/>
    <property type="match status" value="1"/>
</dbReference>
<organism evidence="4 5">
    <name type="scientific">Pseudonocardia sediminis</name>
    <dbReference type="NCBI Taxonomy" id="1397368"/>
    <lineage>
        <taxon>Bacteria</taxon>
        <taxon>Bacillati</taxon>
        <taxon>Actinomycetota</taxon>
        <taxon>Actinomycetes</taxon>
        <taxon>Pseudonocardiales</taxon>
        <taxon>Pseudonocardiaceae</taxon>
        <taxon>Pseudonocardia</taxon>
    </lineage>
</organism>
<keyword evidence="1 4" id="KW-0378">Hydrolase</keyword>
<sequence length="310" mass="31846">MPTPLIIDTDPGVDDAVALVLALRSPEVDVRAVVAAFGNVALDDTLRNARQLVALLGRSDVPVAAGASRPLVHDLPARAGHVHGVDGLGGRSAGLTDLAPLDPRPGVDLMADVLRGATEPVTIASIGPLTDTALLLATHPELTERIGRVVVMGGALGAGNVTGAAEFNVHIDPEAAHRVLTQAEVPVTLVPLDLTLRCMVGTPWLERLAGADPVCAELAAMIVPYHAFYSADHGRDAVAMHDALALLECVAPGSLRTTPLPVRVACDLGPARGATVADHSADATGPRVQVALDADVPTVLEAVLTRLASV</sequence>
<dbReference type="RefSeq" id="WP_130292076.1">
    <property type="nucleotide sequence ID" value="NZ_SHKL01000001.1"/>
</dbReference>
<proteinExistence type="predicted"/>
<comment type="caution">
    <text evidence="4">The sequence shown here is derived from an EMBL/GenBank/DDBJ whole genome shotgun (WGS) entry which is preliminary data.</text>
</comment>
<accession>A0A4Q7V125</accession>
<evidence type="ECO:0000259" key="3">
    <source>
        <dbReference type="Pfam" id="PF01156"/>
    </source>
</evidence>
<dbReference type="InterPro" id="IPR036452">
    <property type="entry name" value="Ribo_hydro-like"/>
</dbReference>
<dbReference type="EMBL" id="SHKL01000001">
    <property type="protein sequence ID" value="RZT88006.1"/>
    <property type="molecule type" value="Genomic_DNA"/>
</dbReference>
<keyword evidence="5" id="KW-1185">Reference proteome</keyword>
<dbReference type="GO" id="GO:0006152">
    <property type="term" value="P:purine nucleoside catabolic process"/>
    <property type="evidence" value="ECO:0007669"/>
    <property type="project" value="TreeGrafter"/>
</dbReference>
<evidence type="ECO:0000256" key="1">
    <source>
        <dbReference type="ARBA" id="ARBA00022801"/>
    </source>
</evidence>
<dbReference type="Gene3D" id="3.90.245.10">
    <property type="entry name" value="Ribonucleoside hydrolase-like"/>
    <property type="match status" value="1"/>
</dbReference>
<dbReference type="PROSITE" id="PS01247">
    <property type="entry name" value="IUNH"/>
    <property type="match status" value="1"/>
</dbReference>
<keyword evidence="2" id="KW-0326">Glycosidase</keyword>
<dbReference type="InterPro" id="IPR001910">
    <property type="entry name" value="Inosine/uridine_hydrolase_dom"/>
</dbReference>
<dbReference type="Pfam" id="PF01156">
    <property type="entry name" value="IU_nuc_hydro"/>
    <property type="match status" value="1"/>
</dbReference>
<dbReference type="GO" id="GO:0008477">
    <property type="term" value="F:purine nucleosidase activity"/>
    <property type="evidence" value="ECO:0007669"/>
    <property type="project" value="TreeGrafter"/>
</dbReference>
<dbReference type="Proteomes" id="UP000291591">
    <property type="component" value="Unassembled WGS sequence"/>
</dbReference>
<protein>
    <submittedName>
        <fullName evidence="4">Pyrimidine-specific ribonucleoside hydrolase</fullName>
    </submittedName>
</protein>
<gene>
    <name evidence="4" type="ORF">EV383_4940</name>
</gene>
<name>A0A4Q7V125_PSEST</name>
<dbReference type="InterPro" id="IPR015910">
    <property type="entry name" value="I/U_nuclsd_hydro_CS"/>
</dbReference>
<dbReference type="PANTHER" id="PTHR12304">
    <property type="entry name" value="INOSINE-URIDINE PREFERRING NUCLEOSIDE HYDROLASE"/>
    <property type="match status" value="1"/>
</dbReference>
<reference evidence="4 5" key="1">
    <citation type="submission" date="2019-02" db="EMBL/GenBank/DDBJ databases">
        <title>Sequencing the genomes of 1000 actinobacteria strains.</title>
        <authorList>
            <person name="Klenk H.-P."/>
        </authorList>
    </citation>
    <scope>NUCLEOTIDE SEQUENCE [LARGE SCALE GENOMIC DNA]</scope>
    <source>
        <strain evidence="4 5">DSM 45779</strain>
    </source>
</reference>
<dbReference type="OrthoDB" id="9797882at2"/>
<dbReference type="InterPro" id="IPR023186">
    <property type="entry name" value="IUNH"/>
</dbReference>
<evidence type="ECO:0000313" key="4">
    <source>
        <dbReference type="EMBL" id="RZT88006.1"/>
    </source>
</evidence>
<feature type="domain" description="Inosine/uridine-preferring nucleoside hydrolase" evidence="3">
    <location>
        <begin position="5"/>
        <end position="300"/>
    </location>
</feature>
<dbReference type="AlphaFoldDB" id="A0A4Q7V125"/>